<keyword evidence="1" id="KW-0597">Phosphoprotein</keyword>
<keyword evidence="6" id="KW-1185">Reference proteome</keyword>
<evidence type="ECO:0000313" key="6">
    <source>
        <dbReference type="Proteomes" id="UP000008143"/>
    </source>
</evidence>
<dbReference type="GO" id="GO:0005886">
    <property type="term" value="C:plasma membrane"/>
    <property type="evidence" value="ECO:0000318"/>
    <property type="project" value="GO_Central"/>
</dbReference>
<keyword evidence="7" id="KW-0675">Receptor</keyword>
<dbReference type="InterPro" id="IPR001849">
    <property type="entry name" value="PH_domain"/>
</dbReference>
<dbReference type="FunFam" id="2.30.29.30:FF:000029">
    <property type="entry name" value="Insulin receptor substrate 1"/>
    <property type="match status" value="1"/>
</dbReference>
<name>A0A8J1JC57_XENTR</name>
<feature type="region of interest" description="Disordered" evidence="3">
    <location>
        <begin position="572"/>
        <end position="598"/>
    </location>
</feature>
<feature type="compositionally biased region" description="Polar residues" evidence="3">
    <location>
        <begin position="307"/>
        <end position="321"/>
    </location>
</feature>
<dbReference type="Gene3D" id="2.30.29.30">
    <property type="entry name" value="Pleckstrin-homology domain (PH domain)/Phosphotyrosine-binding domain (PTB)"/>
    <property type="match status" value="2"/>
</dbReference>
<evidence type="ECO:0000259" key="4">
    <source>
        <dbReference type="PROSITE" id="PS50003"/>
    </source>
</evidence>
<dbReference type="PANTHER" id="PTHR10614">
    <property type="entry name" value="INSULIN RECEPTOR SUBSTRATE"/>
    <property type="match status" value="1"/>
</dbReference>
<dbReference type="AlphaFoldDB" id="A0A8J1JC57"/>
<feature type="region of interest" description="Disordered" evidence="3">
    <location>
        <begin position="473"/>
        <end position="494"/>
    </location>
</feature>
<feature type="region of interest" description="Disordered" evidence="3">
    <location>
        <begin position="228"/>
        <end position="329"/>
    </location>
</feature>
<feature type="domain" description="IRS-type PTB" evidence="5">
    <location>
        <begin position="126"/>
        <end position="230"/>
    </location>
</feature>
<dbReference type="SMART" id="SM01244">
    <property type="entry name" value="IRS"/>
    <property type="match status" value="1"/>
</dbReference>
<feature type="compositionally biased region" description="Basic and acidic residues" evidence="3">
    <location>
        <begin position="576"/>
        <end position="585"/>
    </location>
</feature>
<accession>A0A8J1JC57</accession>
<protein>
    <submittedName>
        <fullName evidence="7">Insulin receptor substrate 1</fullName>
    </submittedName>
</protein>
<dbReference type="GO" id="GO:0005158">
    <property type="term" value="F:insulin receptor binding"/>
    <property type="evidence" value="ECO:0000318"/>
    <property type="project" value="GO_Central"/>
</dbReference>
<dbReference type="PROSITE" id="PS50003">
    <property type="entry name" value="PH_DOMAIN"/>
    <property type="match status" value="1"/>
</dbReference>
<keyword evidence="2" id="KW-0807">Transducer</keyword>
<dbReference type="InterPro" id="IPR039011">
    <property type="entry name" value="IRS"/>
</dbReference>
<dbReference type="AGR" id="Xenbase:XB-GENE-6455904"/>
<gene>
    <name evidence="7 8" type="primary">irs2</name>
</gene>
<dbReference type="Pfam" id="PF02174">
    <property type="entry name" value="IRS"/>
    <property type="match status" value="1"/>
</dbReference>
<sequence length="809" mass="88467">MEDIKKCGYLRKQKSMRKRYFVLRCPGTRGPARLEYYENEKKFRVAEGSGGPRGVLNLEEAFGVNKRSDAKKRHLLVIYTRDGGLGVSADGEEEQDEWYQAILEVQAQARALSSSPDAPAWPGPAFREVWQVSVRPRGLGQTRNLSGIYRLCLAERTLGLLRLRSENPSVTLQLMNVRRCGHSDNYFFVEVGRSAVTGPGELWMQVEDSVVAQNMHETILEAMKSLSEEFRPRTKSQSLSSTPISVPSRRHHPNPPPPSQVGISRRSRAETPIENSPVPKPHSLSKDYSVQSPEEEEEEKGARVETNESSADYGSASSDEYGSSPGVLEAPVFLPPSPGPRETNYISMALYGRRSLVMEPISTNANVPAEEGSRLTLFQEEDNYAMMGQREPRQETGYMPMLPGSNRSQDYMPMTPTSISPPAPVEMAGYVMMSPLGSCSPEIERLSWPPSQEVSAGSSDSHASDYMNMWSLSRSASSTPPPQEAFLSSPGGPCRVPASYRSLPRSYKMEPQPSARASCSSSSDSLEEVNAGKNRRPLSISIDSWNTGTLSGNYRRPPSPGEYVSIHFRAPQKKTSGKEAIDAPRESVSMEEQPSAMPNGDYTEMDFVPHRTLQPHVKTNEERGTNGENAFKPVGKLLPALEKTSSEKDSWAVDKALWPTTLREATGIPIESDLGRPEKVLAPKPSAEEPELKSLVSAVTGCSLNMGQDPPMRLDPSTRKRHCSESVRPPAPCNGTRAAALEPGLNYIDLDLSKDAAGGVPPAVLVGQGGAPPPKIGSLGAPPNINTYASIDFQMCGELRRGSKDGTEC</sequence>
<feature type="region of interest" description="Disordered" evidence="3">
    <location>
        <begin position="703"/>
        <end position="730"/>
    </location>
</feature>
<evidence type="ECO:0000259" key="5">
    <source>
        <dbReference type="PROSITE" id="PS51064"/>
    </source>
</evidence>
<dbReference type="InterPro" id="IPR011993">
    <property type="entry name" value="PH-like_dom_sf"/>
</dbReference>
<evidence type="ECO:0000313" key="7">
    <source>
        <dbReference type="RefSeq" id="XP_031755459.1"/>
    </source>
</evidence>
<organism evidence="6 7">
    <name type="scientific">Xenopus tropicalis</name>
    <name type="common">Western clawed frog</name>
    <name type="synonym">Silurana tropicalis</name>
    <dbReference type="NCBI Taxonomy" id="8364"/>
    <lineage>
        <taxon>Eukaryota</taxon>
        <taxon>Metazoa</taxon>
        <taxon>Chordata</taxon>
        <taxon>Craniata</taxon>
        <taxon>Vertebrata</taxon>
        <taxon>Euteleostomi</taxon>
        <taxon>Amphibia</taxon>
        <taxon>Batrachia</taxon>
        <taxon>Anura</taxon>
        <taxon>Pipoidea</taxon>
        <taxon>Pipidae</taxon>
        <taxon>Xenopodinae</taxon>
        <taxon>Xenopus</taxon>
        <taxon>Silurana</taxon>
    </lineage>
</organism>
<dbReference type="KEGG" id="xtr:394823"/>
<dbReference type="InterPro" id="IPR002404">
    <property type="entry name" value="IRS_PTB"/>
</dbReference>
<dbReference type="SMART" id="SM00310">
    <property type="entry name" value="PTBI"/>
    <property type="match status" value="1"/>
</dbReference>
<dbReference type="SMART" id="SM00233">
    <property type="entry name" value="PH"/>
    <property type="match status" value="1"/>
</dbReference>
<feature type="compositionally biased region" description="Polar residues" evidence="3">
    <location>
        <begin position="235"/>
        <end position="245"/>
    </location>
</feature>
<dbReference type="PROSITE" id="PS51064">
    <property type="entry name" value="IRS_PTB"/>
    <property type="match status" value="1"/>
</dbReference>
<evidence type="ECO:0000256" key="1">
    <source>
        <dbReference type="ARBA" id="ARBA00022553"/>
    </source>
</evidence>
<dbReference type="Proteomes" id="UP000008143">
    <property type="component" value="Chromosome 3"/>
</dbReference>
<reference evidence="7" key="1">
    <citation type="submission" date="2025-08" db="UniProtKB">
        <authorList>
            <consortium name="RefSeq"/>
        </authorList>
    </citation>
    <scope>IDENTIFICATION</scope>
    <source>
        <strain evidence="7">Nigerian</strain>
        <tissue evidence="7">Liver and blood</tissue>
    </source>
</reference>
<dbReference type="CDD" id="cd01257">
    <property type="entry name" value="PH_IRS"/>
    <property type="match status" value="1"/>
</dbReference>
<dbReference type="PANTHER" id="PTHR10614:SF14">
    <property type="entry name" value="INSULIN RECEPTOR SUBSTRATE 1"/>
    <property type="match status" value="1"/>
</dbReference>
<dbReference type="OrthoDB" id="946068at2759"/>
<dbReference type="PRINTS" id="PR00628">
    <property type="entry name" value="INSULINRSI"/>
</dbReference>
<evidence type="ECO:0000313" key="8">
    <source>
        <dbReference type="Xenbase" id="XB-GENE-6455904"/>
    </source>
</evidence>
<evidence type="ECO:0000256" key="3">
    <source>
        <dbReference type="SAM" id="MobiDB-lite"/>
    </source>
</evidence>
<dbReference type="GeneID" id="394823"/>
<dbReference type="Pfam" id="PF00169">
    <property type="entry name" value="PH"/>
    <property type="match status" value="1"/>
</dbReference>
<dbReference type="OMA" id="AGEYVNM"/>
<evidence type="ECO:0000256" key="2">
    <source>
        <dbReference type="ARBA" id="ARBA00023224"/>
    </source>
</evidence>
<dbReference type="GO" id="GO:0043548">
    <property type="term" value="F:phosphatidylinositol 3-kinase binding"/>
    <property type="evidence" value="ECO:0000318"/>
    <property type="project" value="GO_Central"/>
</dbReference>
<dbReference type="CDD" id="cd01204">
    <property type="entry name" value="PTB_IRS"/>
    <property type="match status" value="1"/>
</dbReference>
<dbReference type="SUPFAM" id="SSF50729">
    <property type="entry name" value="PH domain-like"/>
    <property type="match status" value="2"/>
</dbReference>
<feature type="compositionally biased region" description="Low complexity" evidence="3">
    <location>
        <begin position="514"/>
        <end position="524"/>
    </location>
</feature>
<dbReference type="RefSeq" id="XP_031755459.1">
    <property type="nucleotide sequence ID" value="XM_031899599.1"/>
</dbReference>
<proteinExistence type="predicted"/>
<dbReference type="GO" id="GO:0005829">
    <property type="term" value="C:cytosol"/>
    <property type="evidence" value="ECO:0000318"/>
    <property type="project" value="GO_Central"/>
</dbReference>
<feature type="domain" description="PH" evidence="4">
    <location>
        <begin position="3"/>
        <end position="107"/>
    </location>
</feature>
<dbReference type="Xenbase" id="XB-GENE-6455904">
    <property type="gene designation" value="irs2"/>
</dbReference>
<feature type="region of interest" description="Disordered" evidence="3">
    <location>
        <begin position="507"/>
        <end position="532"/>
    </location>
</feature>
<dbReference type="GO" id="GO:0008286">
    <property type="term" value="P:insulin receptor signaling pathway"/>
    <property type="evidence" value="ECO:0000318"/>
    <property type="project" value="GO_Central"/>
</dbReference>